<keyword evidence="1" id="KW-0238">DNA-binding</keyword>
<dbReference type="SMART" id="SM00530">
    <property type="entry name" value="HTH_XRE"/>
    <property type="match status" value="1"/>
</dbReference>
<dbReference type="Pfam" id="PF01381">
    <property type="entry name" value="HTH_3"/>
    <property type="match status" value="1"/>
</dbReference>
<evidence type="ECO:0000256" key="1">
    <source>
        <dbReference type="ARBA" id="ARBA00023125"/>
    </source>
</evidence>
<proteinExistence type="predicted"/>
<feature type="domain" description="HTH cro/C1-type" evidence="2">
    <location>
        <begin position="16"/>
        <end position="70"/>
    </location>
</feature>
<sequence length="122" mass="13527">MSTNSGTVSGAFSERIKQLRKAKGASQAQVAEYLGVTKQAYSLYETGKREPPFATLLKIAEYFGTDTDTLLMSGDTAKVSDPRLKFALFGETEIDDDVLDDVKRLAMLQLELRRSKEKDGKK</sequence>
<organism evidence="3 4">
    <name type="scientific">[Eubacterium] siraeum</name>
    <dbReference type="NCBI Taxonomy" id="39492"/>
    <lineage>
        <taxon>Bacteria</taxon>
        <taxon>Bacillati</taxon>
        <taxon>Bacillota</taxon>
        <taxon>Clostridia</taxon>
        <taxon>Eubacteriales</taxon>
        <taxon>Oscillospiraceae</taxon>
        <taxon>Oscillospiraceae incertae sedis</taxon>
    </lineage>
</organism>
<dbReference type="InterPro" id="IPR001387">
    <property type="entry name" value="Cro/C1-type_HTH"/>
</dbReference>
<dbReference type="Proteomes" id="UP000095662">
    <property type="component" value="Unassembled WGS sequence"/>
</dbReference>
<dbReference type="Gene3D" id="1.10.260.40">
    <property type="entry name" value="lambda repressor-like DNA-binding domains"/>
    <property type="match status" value="1"/>
</dbReference>
<dbReference type="OrthoDB" id="1856733at2"/>
<dbReference type="PROSITE" id="PS50943">
    <property type="entry name" value="HTH_CROC1"/>
    <property type="match status" value="1"/>
</dbReference>
<dbReference type="PANTHER" id="PTHR46558">
    <property type="entry name" value="TRACRIPTIONAL REGULATORY PROTEIN-RELATED-RELATED"/>
    <property type="match status" value="1"/>
</dbReference>
<protein>
    <submittedName>
        <fullName evidence="3">HTH-type transcriptional regulator immR</fullName>
    </submittedName>
</protein>
<evidence type="ECO:0000259" key="2">
    <source>
        <dbReference type="PROSITE" id="PS50943"/>
    </source>
</evidence>
<dbReference type="InterPro" id="IPR010982">
    <property type="entry name" value="Lambda_DNA-bd_dom_sf"/>
</dbReference>
<dbReference type="GO" id="GO:0003677">
    <property type="term" value="F:DNA binding"/>
    <property type="evidence" value="ECO:0007669"/>
    <property type="project" value="UniProtKB-KW"/>
</dbReference>
<reference evidence="3 4" key="1">
    <citation type="submission" date="2015-09" db="EMBL/GenBank/DDBJ databases">
        <authorList>
            <consortium name="Pathogen Informatics"/>
        </authorList>
    </citation>
    <scope>NUCLEOTIDE SEQUENCE [LARGE SCALE GENOMIC DNA]</scope>
    <source>
        <strain evidence="3 4">2789STDY5834928</strain>
    </source>
</reference>
<gene>
    <name evidence="3" type="primary">immR_7</name>
    <name evidence="3" type="ORF">ERS852540_02385</name>
</gene>
<name>A0A175A168_9FIRM</name>
<dbReference type="PANTHER" id="PTHR46558:SF14">
    <property type="entry name" value="HTH-TYPE TRANSCRIPTIONAL REGULATOR ANSR"/>
    <property type="match status" value="1"/>
</dbReference>
<dbReference type="AlphaFoldDB" id="A0A175A168"/>
<dbReference type="CDD" id="cd00093">
    <property type="entry name" value="HTH_XRE"/>
    <property type="match status" value="1"/>
</dbReference>
<evidence type="ECO:0000313" key="3">
    <source>
        <dbReference type="EMBL" id="CUQ91717.1"/>
    </source>
</evidence>
<accession>A0A175A168</accession>
<dbReference type="STRING" id="39492.ERS852540_02385"/>
<evidence type="ECO:0000313" key="4">
    <source>
        <dbReference type="Proteomes" id="UP000095662"/>
    </source>
</evidence>
<dbReference type="EMBL" id="CZBY01000026">
    <property type="protein sequence ID" value="CUQ91717.1"/>
    <property type="molecule type" value="Genomic_DNA"/>
</dbReference>
<dbReference type="SUPFAM" id="SSF47413">
    <property type="entry name" value="lambda repressor-like DNA-binding domains"/>
    <property type="match status" value="1"/>
</dbReference>